<feature type="compositionally biased region" description="Acidic residues" evidence="1">
    <location>
        <begin position="410"/>
        <end position="439"/>
    </location>
</feature>
<sequence length="795" mass="89161">MSGNNAGVTAPIVIQQPPAVVVQTSSTHAASRGQMNSSTYAEASESQEIELNCREPQSETQETDPNPQEEEQPRGEISATQPPPSNLVPQILTPLPNTSPKINSPLPPSVILSEERTSSTVYQTTEQKSTQSPSVSCAQNTDTTDSKSNKGEGDCCSLSEENKPIPSTVERKILVRTVNTPVVSKTAESVTDKKETVEVRAKIKIQANESLLRENRAKIRVKVAQPQSNISNDSRPNFTTMTRSIIRSQTLSTIYRSRAAVNTKDGLNKSMDDIFERREDARLKRRAERQAKLRAEAMNNPPILPHPPSPTTQHMTSAKTMMSSLEVRGLIRPEVSLIQKRVQDAPKTTPIPSPSNPPPSTGGDTPQSDSHSGFMKLESPSITMKPGSFMHYHEDMSPQESVSRVSNVEQIDELENEIIDLSDSSDAEAMEETTQDTPEESDKMDAEKSSYRDTSPSLSSRTATATPSRSSSYTASRGSRSGSWTKSSTLSKRSRSRSRSHNTTSSSTTPTRGRKSRRTRHRHSPSSPSMQSQSLSRSPTPMPSQNPRYSRKKRKGKLSSDSPVPRKYKNSSTDDYDPDYAAFTEVPPEIRNTEAFCYFGNPPPKDRERTPQSYAASRPYPDRERDRDRYVQQPRPNSSRYPRTNFQPSHSTHGHNLYEHNSPRNHNSYRGSSTQGGGTNRNRYNYSGSYSTSPHHNYNNYPPHKSNYNYNYNNYPQQRQPYSNNYPHQRGGYNNHQPQRSSYTPTHPRPGYNQYHQKESYSAKRSSKHEGNSGKPEKNENAGFGAFYRKDDDEW</sequence>
<proteinExistence type="predicted"/>
<feature type="compositionally biased region" description="Pro residues" evidence="1">
    <location>
        <begin position="349"/>
        <end position="360"/>
    </location>
</feature>
<feature type="region of interest" description="Disordered" evidence="1">
    <location>
        <begin position="287"/>
        <end position="317"/>
    </location>
</feature>
<feature type="compositionally biased region" description="Polar residues" evidence="1">
    <location>
        <begin position="680"/>
        <end position="692"/>
    </location>
</feature>
<dbReference type="Proteomes" id="UP001165289">
    <property type="component" value="Unassembled WGS sequence"/>
</dbReference>
<feature type="compositionally biased region" description="Basic and acidic residues" evidence="1">
    <location>
        <begin position="756"/>
        <end position="780"/>
    </location>
</feature>
<feature type="compositionally biased region" description="Polar residues" evidence="1">
    <location>
        <begin position="24"/>
        <end position="46"/>
    </location>
</feature>
<evidence type="ECO:0000256" key="1">
    <source>
        <dbReference type="SAM" id="MobiDB-lite"/>
    </source>
</evidence>
<feature type="compositionally biased region" description="Polar residues" evidence="1">
    <location>
        <begin position="118"/>
        <end position="143"/>
    </location>
</feature>
<name>A0AAV7K0K2_9METZ</name>
<protein>
    <submittedName>
        <fullName evidence="2">Uncharacterized protein</fullName>
    </submittedName>
</protein>
<evidence type="ECO:0000313" key="2">
    <source>
        <dbReference type="EMBL" id="KAI6654727.1"/>
    </source>
</evidence>
<feature type="compositionally biased region" description="Polar residues" evidence="1">
    <location>
        <begin position="664"/>
        <end position="673"/>
    </location>
</feature>
<feature type="compositionally biased region" description="Polar residues" evidence="1">
    <location>
        <begin position="732"/>
        <end position="745"/>
    </location>
</feature>
<feature type="compositionally biased region" description="Polar residues" evidence="1">
    <location>
        <begin position="398"/>
        <end position="409"/>
    </location>
</feature>
<feature type="compositionally biased region" description="Polar residues" evidence="1">
    <location>
        <begin position="634"/>
        <end position="651"/>
    </location>
</feature>
<feature type="compositionally biased region" description="Low complexity" evidence="1">
    <location>
        <begin position="454"/>
        <end position="491"/>
    </location>
</feature>
<evidence type="ECO:0000313" key="3">
    <source>
        <dbReference type="Proteomes" id="UP001165289"/>
    </source>
</evidence>
<feature type="compositionally biased region" description="Low complexity" evidence="1">
    <location>
        <begin position="693"/>
        <end position="727"/>
    </location>
</feature>
<feature type="compositionally biased region" description="Basic residues" evidence="1">
    <location>
        <begin position="512"/>
        <end position="524"/>
    </location>
</feature>
<comment type="caution">
    <text evidence="2">The sequence shown here is derived from an EMBL/GenBank/DDBJ whole genome shotgun (WGS) entry which is preliminary data.</text>
</comment>
<feature type="compositionally biased region" description="Basic and acidic residues" evidence="1">
    <location>
        <begin position="144"/>
        <end position="153"/>
    </location>
</feature>
<keyword evidence="3" id="KW-1185">Reference proteome</keyword>
<feature type="compositionally biased region" description="Low complexity" evidence="1">
    <location>
        <begin position="525"/>
        <end position="539"/>
    </location>
</feature>
<feature type="region of interest" description="Disordered" evidence="1">
    <location>
        <begin position="342"/>
        <end position="795"/>
    </location>
</feature>
<gene>
    <name evidence="2" type="ORF">LOD99_2606</name>
</gene>
<reference evidence="2 3" key="1">
    <citation type="journal article" date="2023" name="BMC Biol.">
        <title>The compact genome of the sponge Oopsacas minuta (Hexactinellida) is lacking key metazoan core genes.</title>
        <authorList>
            <person name="Santini S."/>
            <person name="Schenkelaars Q."/>
            <person name="Jourda C."/>
            <person name="Duchesne M."/>
            <person name="Belahbib H."/>
            <person name="Rocher C."/>
            <person name="Selva M."/>
            <person name="Riesgo A."/>
            <person name="Vervoort M."/>
            <person name="Leys S.P."/>
            <person name="Kodjabachian L."/>
            <person name="Le Bivic A."/>
            <person name="Borchiellini C."/>
            <person name="Claverie J.M."/>
            <person name="Renard E."/>
        </authorList>
    </citation>
    <scope>NUCLEOTIDE SEQUENCE [LARGE SCALE GENOMIC DNA]</scope>
    <source>
        <strain evidence="2">SPO-2</strain>
    </source>
</reference>
<feature type="region of interest" description="Disordered" evidence="1">
    <location>
        <begin position="1"/>
        <end position="159"/>
    </location>
</feature>
<feature type="compositionally biased region" description="Low complexity" evidence="1">
    <location>
        <begin position="501"/>
        <end position="511"/>
    </location>
</feature>
<dbReference type="AlphaFoldDB" id="A0AAV7K0K2"/>
<feature type="compositionally biased region" description="Basic and acidic residues" evidence="1">
    <location>
        <begin position="440"/>
        <end position="451"/>
    </location>
</feature>
<feature type="compositionally biased region" description="Basic and acidic residues" evidence="1">
    <location>
        <begin position="620"/>
        <end position="630"/>
    </location>
</feature>
<dbReference type="EMBL" id="JAKMXF010000221">
    <property type="protein sequence ID" value="KAI6654727.1"/>
    <property type="molecule type" value="Genomic_DNA"/>
</dbReference>
<accession>A0AAV7K0K2</accession>
<feature type="compositionally biased region" description="Polar residues" evidence="1">
    <location>
        <begin position="362"/>
        <end position="371"/>
    </location>
</feature>
<organism evidence="2 3">
    <name type="scientific">Oopsacas minuta</name>
    <dbReference type="NCBI Taxonomy" id="111878"/>
    <lineage>
        <taxon>Eukaryota</taxon>
        <taxon>Metazoa</taxon>
        <taxon>Porifera</taxon>
        <taxon>Hexactinellida</taxon>
        <taxon>Hexasterophora</taxon>
        <taxon>Lyssacinosida</taxon>
        <taxon>Leucopsacidae</taxon>
        <taxon>Oopsacas</taxon>
    </lineage>
</organism>
<feature type="compositionally biased region" description="Low complexity" evidence="1">
    <location>
        <begin position="10"/>
        <end position="23"/>
    </location>
</feature>